<dbReference type="Proteomes" id="UP000800094">
    <property type="component" value="Unassembled WGS sequence"/>
</dbReference>
<evidence type="ECO:0000256" key="4">
    <source>
        <dbReference type="SAM" id="MobiDB-lite"/>
    </source>
</evidence>
<evidence type="ECO:0000313" key="7">
    <source>
        <dbReference type="Proteomes" id="UP000800094"/>
    </source>
</evidence>
<feature type="region of interest" description="Disordered" evidence="4">
    <location>
        <begin position="179"/>
        <end position="213"/>
    </location>
</feature>
<dbReference type="InterPro" id="IPR000330">
    <property type="entry name" value="SNF2_N"/>
</dbReference>
<dbReference type="GO" id="GO:0016787">
    <property type="term" value="F:hydrolase activity"/>
    <property type="evidence" value="ECO:0007669"/>
    <property type="project" value="UniProtKB-KW"/>
</dbReference>
<protein>
    <recommendedName>
        <fullName evidence="5">Helicase ATP-binding domain-containing protein</fullName>
    </recommendedName>
</protein>
<dbReference type="GeneID" id="54587775"/>
<dbReference type="GO" id="GO:0008094">
    <property type="term" value="F:ATP-dependent activity, acting on DNA"/>
    <property type="evidence" value="ECO:0007669"/>
    <property type="project" value="TreeGrafter"/>
</dbReference>
<dbReference type="Pfam" id="PF00176">
    <property type="entry name" value="SNF2-rel_dom"/>
    <property type="match status" value="1"/>
</dbReference>
<organism evidence="6 7">
    <name type="scientific">Trematosphaeria pertusa</name>
    <dbReference type="NCBI Taxonomy" id="390896"/>
    <lineage>
        <taxon>Eukaryota</taxon>
        <taxon>Fungi</taxon>
        <taxon>Dikarya</taxon>
        <taxon>Ascomycota</taxon>
        <taxon>Pezizomycotina</taxon>
        <taxon>Dothideomycetes</taxon>
        <taxon>Pleosporomycetidae</taxon>
        <taxon>Pleosporales</taxon>
        <taxon>Massarineae</taxon>
        <taxon>Trematosphaeriaceae</taxon>
        <taxon>Trematosphaeria</taxon>
    </lineage>
</organism>
<gene>
    <name evidence="6" type="ORF">BU26DRAFT_579233</name>
</gene>
<dbReference type="PANTHER" id="PTHR45626">
    <property type="entry name" value="TRANSCRIPTION TERMINATION FACTOR 2-RELATED"/>
    <property type="match status" value="1"/>
</dbReference>
<keyword evidence="3" id="KW-0067">ATP-binding</keyword>
<accession>A0A6A6I2Z9</accession>
<keyword evidence="2" id="KW-0378">Hydrolase</keyword>
<dbReference type="InterPro" id="IPR014001">
    <property type="entry name" value="Helicase_ATP-bd"/>
</dbReference>
<evidence type="ECO:0000256" key="3">
    <source>
        <dbReference type="ARBA" id="ARBA00022840"/>
    </source>
</evidence>
<dbReference type="PROSITE" id="PS51192">
    <property type="entry name" value="HELICASE_ATP_BIND_1"/>
    <property type="match status" value="1"/>
</dbReference>
<dbReference type="InterPro" id="IPR027417">
    <property type="entry name" value="P-loop_NTPase"/>
</dbReference>
<dbReference type="Gene3D" id="3.40.50.300">
    <property type="entry name" value="P-loop containing nucleotide triphosphate hydrolases"/>
    <property type="match status" value="1"/>
</dbReference>
<dbReference type="SMART" id="SM00487">
    <property type="entry name" value="DEXDc"/>
    <property type="match status" value="1"/>
</dbReference>
<dbReference type="InterPro" id="IPR050628">
    <property type="entry name" value="SNF2_RAD54_helicase_TF"/>
</dbReference>
<feature type="compositionally biased region" description="Acidic residues" evidence="4">
    <location>
        <begin position="184"/>
        <end position="212"/>
    </location>
</feature>
<feature type="domain" description="Helicase ATP-binding" evidence="5">
    <location>
        <begin position="265"/>
        <end position="453"/>
    </location>
</feature>
<sequence length="527" mass="58361">MYGSPMCGAVEEGETEGQEMEIGSQGVRAVDRIGVVSGFLHTSKSLDLVNSFIPSLQKSLVFVHCNYGGEKEERRLQHPPTYSSIFTSHQHFESDRTDALTPHRGIDASSYPNIITSASGERLQRALDIVESLTFRVRQDRRVALSIGGVLSTSHVAEFGFVQPHDDFQDAQSQEQPLFVSDKEGDDDEYKDQGADDGDGDVYMGDDDDEEGDRISPGTAKWLNGLAPYILKFHGRPKPSFPMPCPHLTITPKEHQYRALGMVEKSHEGPHKALLVADPPGLGKTLISMMAAVKAAPTVHRFSIVVVSSSCVNQRLGEFNKFFVPGAIRLLVVRDPTIPPTTLLNYGVIITSYAFVMSQCRKTLKFVHSVDDVKKKCGLIPERPDVSIFSEIFYWHDGVKSPYLILDDVNAVKNARSLPFEAVFELRCLMLPGSPIDNTCRIRCALHHEVYPATPYSVGILVRRKLLAVDCPAVSFQPDVFAFLQFLQGHPIRSKKKMLHLLSTPNRNTKGGPSHQQGNGFCALSRS</sequence>
<evidence type="ECO:0000313" key="6">
    <source>
        <dbReference type="EMBL" id="KAF2244657.1"/>
    </source>
</evidence>
<dbReference type="AlphaFoldDB" id="A0A6A6I2Z9"/>
<evidence type="ECO:0000256" key="1">
    <source>
        <dbReference type="ARBA" id="ARBA00022741"/>
    </source>
</evidence>
<feature type="region of interest" description="Disordered" evidence="4">
    <location>
        <begin position="1"/>
        <end position="20"/>
    </location>
</feature>
<dbReference type="GO" id="GO:0005634">
    <property type="term" value="C:nucleus"/>
    <property type="evidence" value="ECO:0007669"/>
    <property type="project" value="TreeGrafter"/>
</dbReference>
<dbReference type="SUPFAM" id="SSF52540">
    <property type="entry name" value="P-loop containing nucleoside triphosphate hydrolases"/>
    <property type="match status" value="1"/>
</dbReference>
<reference evidence="6" key="1">
    <citation type="journal article" date="2020" name="Stud. Mycol.">
        <title>101 Dothideomycetes genomes: a test case for predicting lifestyles and emergence of pathogens.</title>
        <authorList>
            <person name="Haridas S."/>
            <person name="Albert R."/>
            <person name="Binder M."/>
            <person name="Bloem J."/>
            <person name="Labutti K."/>
            <person name="Salamov A."/>
            <person name="Andreopoulos B."/>
            <person name="Baker S."/>
            <person name="Barry K."/>
            <person name="Bills G."/>
            <person name="Bluhm B."/>
            <person name="Cannon C."/>
            <person name="Castanera R."/>
            <person name="Culley D."/>
            <person name="Daum C."/>
            <person name="Ezra D."/>
            <person name="Gonzalez J."/>
            <person name="Henrissat B."/>
            <person name="Kuo A."/>
            <person name="Liang C."/>
            <person name="Lipzen A."/>
            <person name="Lutzoni F."/>
            <person name="Magnuson J."/>
            <person name="Mondo S."/>
            <person name="Nolan M."/>
            <person name="Ohm R."/>
            <person name="Pangilinan J."/>
            <person name="Park H.-J."/>
            <person name="Ramirez L."/>
            <person name="Alfaro M."/>
            <person name="Sun H."/>
            <person name="Tritt A."/>
            <person name="Yoshinaga Y."/>
            <person name="Zwiers L.-H."/>
            <person name="Turgeon B."/>
            <person name="Goodwin S."/>
            <person name="Spatafora J."/>
            <person name="Crous P."/>
            <person name="Grigoriev I."/>
        </authorList>
    </citation>
    <scope>NUCLEOTIDE SEQUENCE</scope>
    <source>
        <strain evidence="6">CBS 122368</strain>
    </source>
</reference>
<evidence type="ECO:0000259" key="5">
    <source>
        <dbReference type="PROSITE" id="PS51192"/>
    </source>
</evidence>
<dbReference type="EMBL" id="ML987202">
    <property type="protein sequence ID" value="KAF2244657.1"/>
    <property type="molecule type" value="Genomic_DNA"/>
</dbReference>
<proteinExistence type="predicted"/>
<dbReference type="GO" id="GO:0006281">
    <property type="term" value="P:DNA repair"/>
    <property type="evidence" value="ECO:0007669"/>
    <property type="project" value="TreeGrafter"/>
</dbReference>
<evidence type="ECO:0000256" key="2">
    <source>
        <dbReference type="ARBA" id="ARBA00022801"/>
    </source>
</evidence>
<keyword evidence="1" id="KW-0547">Nucleotide-binding</keyword>
<dbReference type="RefSeq" id="XP_033679661.1">
    <property type="nucleotide sequence ID" value="XM_033834445.1"/>
</dbReference>
<dbReference type="GO" id="GO:0005524">
    <property type="term" value="F:ATP binding"/>
    <property type="evidence" value="ECO:0007669"/>
    <property type="project" value="UniProtKB-KW"/>
</dbReference>
<dbReference type="OrthoDB" id="3800486at2759"/>
<name>A0A6A6I2Z9_9PLEO</name>
<keyword evidence="7" id="KW-1185">Reference proteome</keyword>